<dbReference type="AlphaFoldDB" id="A0AAW0R3K1"/>
<sequence length="209" mass="22027">MAHITVNMLARCLLTLLFLLVEGIGGVGNCSAEQFWCQDRCGSSLNGDTCCTTPNGQNNLCGNNYPATATASIAALALGRFHCNDEADFPGHGPIVGDDVRLGSQQACMNTALTEDEMYDGQSPITYSMTLSNVPYSFAISWAAGCKTTVDKVSPARPLNQTSQDAPGHDVVCTDLLYDNWANCTGNGGVGGYVDAGCLRYSFTPSANS</sequence>
<evidence type="ECO:0000313" key="2">
    <source>
        <dbReference type="EMBL" id="KAK8123504.1"/>
    </source>
</evidence>
<proteinExistence type="predicted"/>
<dbReference type="Proteomes" id="UP001392437">
    <property type="component" value="Unassembled WGS sequence"/>
</dbReference>
<dbReference type="EMBL" id="JAQQWP010000003">
    <property type="protein sequence ID" value="KAK8123504.1"/>
    <property type="molecule type" value="Genomic_DNA"/>
</dbReference>
<evidence type="ECO:0000256" key="1">
    <source>
        <dbReference type="SAM" id="SignalP"/>
    </source>
</evidence>
<keyword evidence="3" id="KW-1185">Reference proteome</keyword>
<evidence type="ECO:0000313" key="3">
    <source>
        <dbReference type="Proteomes" id="UP001392437"/>
    </source>
</evidence>
<keyword evidence="2" id="KW-0675">Receptor</keyword>
<reference evidence="2 3" key="1">
    <citation type="submission" date="2023-01" db="EMBL/GenBank/DDBJ databases">
        <title>Analysis of 21 Apiospora genomes using comparative genomics revels a genus with tremendous synthesis potential of carbohydrate active enzymes and secondary metabolites.</title>
        <authorList>
            <person name="Sorensen T."/>
        </authorList>
    </citation>
    <scope>NUCLEOTIDE SEQUENCE [LARGE SCALE GENOMIC DNA]</scope>
    <source>
        <strain evidence="2 3">CBS 117206</strain>
    </source>
</reference>
<accession>A0AAW0R3K1</accession>
<feature type="signal peptide" evidence="1">
    <location>
        <begin position="1"/>
        <end position="23"/>
    </location>
</feature>
<keyword evidence="1" id="KW-0732">Signal</keyword>
<comment type="caution">
    <text evidence="2">The sequence shown here is derived from an EMBL/GenBank/DDBJ whole genome shotgun (WGS) entry which is preliminary data.</text>
</comment>
<name>A0AAW0R3K1_9PEZI</name>
<protein>
    <submittedName>
        <fullName evidence="2">Fc receptor</fullName>
    </submittedName>
</protein>
<gene>
    <name evidence="2" type="ORF">PG999_003422</name>
</gene>
<feature type="chain" id="PRO_5043351166" evidence="1">
    <location>
        <begin position="24"/>
        <end position="209"/>
    </location>
</feature>
<organism evidence="2 3">
    <name type="scientific">Apiospora kogelbergensis</name>
    <dbReference type="NCBI Taxonomy" id="1337665"/>
    <lineage>
        <taxon>Eukaryota</taxon>
        <taxon>Fungi</taxon>
        <taxon>Dikarya</taxon>
        <taxon>Ascomycota</taxon>
        <taxon>Pezizomycotina</taxon>
        <taxon>Sordariomycetes</taxon>
        <taxon>Xylariomycetidae</taxon>
        <taxon>Amphisphaeriales</taxon>
        <taxon>Apiosporaceae</taxon>
        <taxon>Apiospora</taxon>
    </lineage>
</organism>